<name>A0A915BF64_PARUN</name>
<dbReference type="SUPFAM" id="SSF54277">
    <property type="entry name" value="CAD &amp; PB1 domains"/>
    <property type="match status" value="1"/>
</dbReference>
<dbReference type="Pfam" id="PF17618">
    <property type="entry name" value="SL4P"/>
    <property type="match status" value="1"/>
</dbReference>
<protein>
    <submittedName>
        <fullName evidence="2">PB1 domain-containing protein</fullName>
    </submittedName>
</protein>
<sequence>MSQSAQFKWFNGDRTRRFEIPYEDVAKLFDKLIAKMTQYGFEHGKENVFWIDTDGDYILLEDSESMEIALNVQPSEGVILLESYASEDIVFTGERKARPRNRLQMPPRGRRPGPPHYPRLFHDEVFRKAKRFCSSGRILIKGKFDVIYFDTATVPYVISQRYG</sequence>
<accession>A0A915BF64</accession>
<evidence type="ECO:0000313" key="2">
    <source>
        <dbReference type="WBParaSite" id="PgR037_g009_t01"/>
    </source>
</evidence>
<proteinExistence type="predicted"/>
<keyword evidence="1" id="KW-1185">Reference proteome</keyword>
<reference evidence="2" key="1">
    <citation type="submission" date="2022-11" db="UniProtKB">
        <authorList>
            <consortium name="WormBaseParasite"/>
        </authorList>
    </citation>
    <scope>IDENTIFICATION</scope>
</reference>
<dbReference type="InterPro" id="IPR035127">
    <property type="entry name" value="SL4P"/>
</dbReference>
<dbReference type="WBParaSite" id="PgR037_g009_t01">
    <property type="protein sequence ID" value="PgR037_g009_t01"/>
    <property type="gene ID" value="PgR037_g009"/>
</dbReference>
<organism evidence="1 2">
    <name type="scientific">Parascaris univalens</name>
    <name type="common">Nematode worm</name>
    <dbReference type="NCBI Taxonomy" id="6257"/>
    <lineage>
        <taxon>Eukaryota</taxon>
        <taxon>Metazoa</taxon>
        <taxon>Ecdysozoa</taxon>
        <taxon>Nematoda</taxon>
        <taxon>Chromadorea</taxon>
        <taxon>Rhabditida</taxon>
        <taxon>Spirurina</taxon>
        <taxon>Ascaridomorpha</taxon>
        <taxon>Ascaridoidea</taxon>
        <taxon>Ascarididae</taxon>
        <taxon>Parascaris</taxon>
    </lineage>
</organism>
<evidence type="ECO:0000313" key="1">
    <source>
        <dbReference type="Proteomes" id="UP000887569"/>
    </source>
</evidence>
<dbReference type="AlphaFoldDB" id="A0A915BF64"/>
<dbReference type="Proteomes" id="UP000887569">
    <property type="component" value="Unplaced"/>
</dbReference>